<dbReference type="EMBL" id="KQ964469">
    <property type="protein sequence ID" value="KXN71697.1"/>
    <property type="molecule type" value="Genomic_DNA"/>
</dbReference>
<dbReference type="Proteomes" id="UP000070444">
    <property type="component" value="Unassembled WGS sequence"/>
</dbReference>
<name>A0A137P9L2_CONC2</name>
<dbReference type="InterPro" id="IPR011701">
    <property type="entry name" value="MFS"/>
</dbReference>
<feature type="transmembrane region" description="Helical" evidence="6">
    <location>
        <begin position="93"/>
        <end position="116"/>
    </location>
</feature>
<dbReference type="Gene3D" id="1.20.1250.20">
    <property type="entry name" value="MFS general substrate transporter like domains"/>
    <property type="match status" value="1"/>
</dbReference>
<dbReference type="GO" id="GO:0016020">
    <property type="term" value="C:membrane"/>
    <property type="evidence" value="ECO:0007669"/>
    <property type="project" value="UniProtKB-SubCell"/>
</dbReference>
<dbReference type="SUPFAM" id="SSF103473">
    <property type="entry name" value="MFS general substrate transporter"/>
    <property type="match status" value="1"/>
</dbReference>
<dbReference type="AlphaFoldDB" id="A0A137P9L2"/>
<evidence type="ECO:0000256" key="2">
    <source>
        <dbReference type="ARBA" id="ARBA00022692"/>
    </source>
</evidence>
<keyword evidence="8" id="KW-1185">Reference proteome</keyword>
<accession>A0A137P9L2</accession>
<dbReference type="PANTHER" id="PTHR10924">
    <property type="entry name" value="MAJOR FACILITATOR SUPERFAMILY PROTEIN-RELATED"/>
    <property type="match status" value="1"/>
</dbReference>
<evidence type="ECO:0000313" key="7">
    <source>
        <dbReference type="EMBL" id="KXN71697.1"/>
    </source>
</evidence>
<protein>
    <recommendedName>
        <fullName evidence="9">MFS general substrate transporter</fullName>
    </recommendedName>
</protein>
<reference evidence="7 8" key="1">
    <citation type="journal article" date="2015" name="Genome Biol. Evol.">
        <title>Phylogenomic analyses indicate that early fungi evolved digesting cell walls of algal ancestors of land plants.</title>
        <authorList>
            <person name="Chang Y."/>
            <person name="Wang S."/>
            <person name="Sekimoto S."/>
            <person name="Aerts A.L."/>
            <person name="Choi C."/>
            <person name="Clum A."/>
            <person name="LaButti K.M."/>
            <person name="Lindquist E.A."/>
            <person name="Yee Ngan C."/>
            <person name="Ohm R.A."/>
            <person name="Salamov A.A."/>
            <person name="Grigoriev I.V."/>
            <person name="Spatafora J.W."/>
            <person name="Berbee M.L."/>
        </authorList>
    </citation>
    <scope>NUCLEOTIDE SEQUENCE [LARGE SCALE GENOMIC DNA]</scope>
    <source>
        <strain evidence="7 8">NRRL 28638</strain>
    </source>
</reference>
<feature type="transmembrane region" description="Helical" evidence="6">
    <location>
        <begin position="242"/>
        <end position="263"/>
    </location>
</feature>
<evidence type="ECO:0000313" key="8">
    <source>
        <dbReference type="Proteomes" id="UP000070444"/>
    </source>
</evidence>
<evidence type="ECO:0008006" key="9">
    <source>
        <dbReference type="Google" id="ProtNLM"/>
    </source>
</evidence>
<feature type="transmembrane region" description="Helical" evidence="6">
    <location>
        <begin position="179"/>
        <end position="200"/>
    </location>
</feature>
<dbReference type="GO" id="GO:0015232">
    <property type="term" value="F:heme transmembrane transporter activity"/>
    <property type="evidence" value="ECO:0007669"/>
    <property type="project" value="TreeGrafter"/>
</dbReference>
<dbReference type="PANTHER" id="PTHR10924:SF4">
    <property type="entry name" value="GH15861P"/>
    <property type="match status" value="1"/>
</dbReference>
<feature type="transmembrane region" description="Helical" evidence="6">
    <location>
        <begin position="136"/>
        <end position="158"/>
    </location>
</feature>
<keyword evidence="3 6" id="KW-1133">Transmembrane helix</keyword>
<evidence type="ECO:0000256" key="3">
    <source>
        <dbReference type="ARBA" id="ARBA00022989"/>
    </source>
</evidence>
<evidence type="ECO:0000256" key="6">
    <source>
        <dbReference type="SAM" id="Phobius"/>
    </source>
</evidence>
<keyword evidence="4 6" id="KW-0472">Membrane</keyword>
<evidence type="ECO:0000256" key="4">
    <source>
        <dbReference type="ARBA" id="ARBA00023136"/>
    </source>
</evidence>
<comment type="subcellular location">
    <subcellularLocation>
        <location evidence="1">Membrane</location>
        <topology evidence="1">Multi-pass membrane protein</topology>
    </subcellularLocation>
</comment>
<keyword evidence="2 6" id="KW-0812">Transmembrane</keyword>
<evidence type="ECO:0000256" key="1">
    <source>
        <dbReference type="ARBA" id="ARBA00004141"/>
    </source>
</evidence>
<evidence type="ECO:0000256" key="5">
    <source>
        <dbReference type="SAM" id="MobiDB-lite"/>
    </source>
</evidence>
<feature type="transmembrane region" description="Helical" evidence="6">
    <location>
        <begin position="275"/>
        <end position="297"/>
    </location>
</feature>
<dbReference type="GO" id="GO:0097037">
    <property type="term" value="P:heme export"/>
    <property type="evidence" value="ECO:0007669"/>
    <property type="project" value="TreeGrafter"/>
</dbReference>
<dbReference type="OrthoDB" id="422206at2759"/>
<sequence length="394" mass="44530">MGNKTWSGKLQLDSDSESRSDNGLPSISSEIEKTGGSLPNRSNKNWIIKPNSIYFRTKLIRAQSGISWDVYMPEESYNLVEIGEKDRVVQVEWYRWVIVMEVSLLIFSNSMLWITFAPRTETFNEYFGFEKSNPYYIAALSVVMLATFPIFIMPILYLDQFFSKRDLRPTISTVGRYGSGLRDMCLLAAFLNALGAWIRYFGGKSFWWVFVGQAISGICGIVAMGIAPKLSNIWFPFEQRNTATAIILTFNLLGTALTFMITPEAVDPERMETTIPVYILGQALSVSILLILMFITFRRGPSHHASLTMPHIDYNISHLIPTLYKCVFRSRFSWLNLAYSIVSGTQVAIQTLLINLILPVFPDYGEKLVSYMAFYSTLAGIGGTFLLALSLTEL</sequence>
<organism evidence="7 8">
    <name type="scientific">Conidiobolus coronatus (strain ATCC 28846 / CBS 209.66 / NRRL 28638)</name>
    <name type="common">Delacroixia coronata</name>
    <dbReference type="NCBI Taxonomy" id="796925"/>
    <lineage>
        <taxon>Eukaryota</taxon>
        <taxon>Fungi</taxon>
        <taxon>Fungi incertae sedis</taxon>
        <taxon>Zoopagomycota</taxon>
        <taxon>Entomophthoromycotina</taxon>
        <taxon>Entomophthoromycetes</taxon>
        <taxon>Entomophthorales</taxon>
        <taxon>Ancylistaceae</taxon>
        <taxon>Conidiobolus</taxon>
    </lineage>
</organism>
<dbReference type="GO" id="GO:0020037">
    <property type="term" value="F:heme binding"/>
    <property type="evidence" value="ECO:0007669"/>
    <property type="project" value="TreeGrafter"/>
</dbReference>
<feature type="transmembrane region" description="Helical" evidence="6">
    <location>
        <begin position="373"/>
        <end position="392"/>
    </location>
</feature>
<dbReference type="Pfam" id="PF07690">
    <property type="entry name" value="MFS_1"/>
    <property type="match status" value="1"/>
</dbReference>
<feature type="transmembrane region" description="Helical" evidence="6">
    <location>
        <begin position="337"/>
        <end position="361"/>
    </location>
</feature>
<dbReference type="InterPro" id="IPR036259">
    <property type="entry name" value="MFS_trans_sf"/>
</dbReference>
<dbReference type="InterPro" id="IPR049680">
    <property type="entry name" value="FLVCR1-2_SLC49-like"/>
</dbReference>
<feature type="region of interest" description="Disordered" evidence="5">
    <location>
        <begin position="1"/>
        <end position="36"/>
    </location>
</feature>
<proteinExistence type="predicted"/>
<feature type="transmembrane region" description="Helical" evidence="6">
    <location>
        <begin position="206"/>
        <end position="230"/>
    </location>
</feature>
<gene>
    <name evidence="7" type="ORF">CONCODRAFT_69637</name>
</gene>